<keyword evidence="4" id="KW-0732">Signal</keyword>
<feature type="domain" description="Lipocalin/cytosolic fatty-acid binding" evidence="5">
    <location>
        <begin position="39"/>
        <end position="173"/>
    </location>
</feature>
<proteinExistence type="inferred from homology"/>
<accession>A0A8B8IBI5</accession>
<dbReference type="AlphaFoldDB" id="A0A8B8IBI5"/>
<evidence type="ECO:0000313" key="7">
    <source>
        <dbReference type="RefSeq" id="XP_026494390.2"/>
    </source>
</evidence>
<name>A0A8B8IBI5_VANTA</name>
<keyword evidence="2" id="KW-1015">Disulfide bond</keyword>
<dbReference type="Pfam" id="PF00061">
    <property type="entry name" value="Lipocalin"/>
    <property type="match status" value="1"/>
</dbReference>
<dbReference type="OMA" id="IRREFAW"/>
<reference evidence="7" key="1">
    <citation type="submission" date="2025-08" db="UniProtKB">
        <authorList>
            <consortium name="RefSeq"/>
        </authorList>
    </citation>
    <scope>IDENTIFICATION</scope>
    <source>
        <tissue evidence="7">Whole body</tissue>
    </source>
</reference>
<dbReference type="Proteomes" id="UP001652626">
    <property type="component" value="Chromosome 19"/>
</dbReference>
<evidence type="ECO:0000313" key="6">
    <source>
        <dbReference type="Proteomes" id="UP001652626"/>
    </source>
</evidence>
<organism evidence="6 7">
    <name type="scientific">Vanessa tameamea</name>
    <name type="common">Kamehameha butterfly</name>
    <dbReference type="NCBI Taxonomy" id="334116"/>
    <lineage>
        <taxon>Eukaryota</taxon>
        <taxon>Metazoa</taxon>
        <taxon>Ecdysozoa</taxon>
        <taxon>Arthropoda</taxon>
        <taxon>Hexapoda</taxon>
        <taxon>Insecta</taxon>
        <taxon>Pterygota</taxon>
        <taxon>Neoptera</taxon>
        <taxon>Endopterygota</taxon>
        <taxon>Lepidoptera</taxon>
        <taxon>Glossata</taxon>
        <taxon>Ditrysia</taxon>
        <taxon>Papilionoidea</taxon>
        <taxon>Nymphalidae</taxon>
        <taxon>Nymphalinae</taxon>
        <taxon>Vanessa</taxon>
    </lineage>
</organism>
<dbReference type="PRINTS" id="PR01273">
    <property type="entry name" value="INVTBRTCOLOR"/>
</dbReference>
<dbReference type="InterPro" id="IPR022271">
    <property type="entry name" value="Lipocalin_ApoD"/>
</dbReference>
<dbReference type="OrthoDB" id="565904at2759"/>
<dbReference type="GO" id="GO:0005737">
    <property type="term" value="C:cytoplasm"/>
    <property type="evidence" value="ECO:0007669"/>
    <property type="project" value="TreeGrafter"/>
</dbReference>
<dbReference type="InterPro" id="IPR003057">
    <property type="entry name" value="Invtbrt_color"/>
</dbReference>
<dbReference type="GO" id="GO:0000302">
    <property type="term" value="P:response to reactive oxygen species"/>
    <property type="evidence" value="ECO:0007669"/>
    <property type="project" value="TreeGrafter"/>
</dbReference>
<evidence type="ECO:0000259" key="5">
    <source>
        <dbReference type="Pfam" id="PF00061"/>
    </source>
</evidence>
<evidence type="ECO:0000256" key="1">
    <source>
        <dbReference type="ARBA" id="ARBA00006889"/>
    </source>
</evidence>
<feature type="signal peptide" evidence="4">
    <location>
        <begin position="1"/>
        <end position="15"/>
    </location>
</feature>
<evidence type="ECO:0000256" key="4">
    <source>
        <dbReference type="SAM" id="SignalP"/>
    </source>
</evidence>
<dbReference type="GO" id="GO:0031409">
    <property type="term" value="F:pigment binding"/>
    <property type="evidence" value="ECO:0007669"/>
    <property type="project" value="InterPro"/>
</dbReference>
<dbReference type="InterPro" id="IPR000566">
    <property type="entry name" value="Lipocln_cytosolic_FA-bd_dom"/>
</dbReference>
<dbReference type="Gene3D" id="2.40.128.20">
    <property type="match status" value="1"/>
</dbReference>
<sequence length="193" mass="21523">MYRFALLALVASVSANVILDTQCPEVKPVNDFSFASYGNGVWYEVARYPHGTDKKAKCGSAEYKLEGDVIKVKNTYIRNNKLKVIEGSAKLATDAGTTGKLIHSLPYGAKGAMVDSVVNILAIDYDNYCIAYFCQFDEDKKIRREFAWVLSRSKTLSDETKAKIEKVMKDSTLLNASKFVWPSFSDEDCKVDA</sequence>
<dbReference type="PANTHER" id="PTHR10612">
    <property type="entry name" value="APOLIPOPROTEIN D"/>
    <property type="match status" value="1"/>
</dbReference>
<gene>
    <name evidence="7" type="primary">LOC113399461</name>
</gene>
<dbReference type="InterPro" id="IPR012674">
    <property type="entry name" value="Calycin"/>
</dbReference>
<dbReference type="PIRSF" id="PIRSF036893">
    <property type="entry name" value="Lipocalin_ApoD"/>
    <property type="match status" value="1"/>
</dbReference>
<dbReference type="RefSeq" id="XP_026494390.2">
    <property type="nucleotide sequence ID" value="XM_026638605.2"/>
</dbReference>
<comment type="similarity">
    <text evidence="1 3">Belongs to the calycin superfamily. Lipocalin family.</text>
</comment>
<dbReference type="SUPFAM" id="SSF50814">
    <property type="entry name" value="Lipocalins"/>
    <property type="match status" value="1"/>
</dbReference>
<dbReference type="GO" id="GO:0006629">
    <property type="term" value="P:lipid metabolic process"/>
    <property type="evidence" value="ECO:0007669"/>
    <property type="project" value="TreeGrafter"/>
</dbReference>
<evidence type="ECO:0000256" key="3">
    <source>
        <dbReference type="PIRNR" id="PIRNR036893"/>
    </source>
</evidence>
<protein>
    <submittedName>
        <fullName evidence="7">Bilin-binding protein-like</fullName>
    </submittedName>
</protein>
<dbReference type="GeneID" id="113399461"/>
<keyword evidence="6" id="KW-1185">Reference proteome</keyword>
<evidence type="ECO:0000256" key="2">
    <source>
        <dbReference type="ARBA" id="ARBA00023157"/>
    </source>
</evidence>
<dbReference type="PANTHER" id="PTHR10612:SF34">
    <property type="entry name" value="APOLIPOPROTEIN D"/>
    <property type="match status" value="1"/>
</dbReference>
<feature type="chain" id="PRO_5046297338" evidence="4">
    <location>
        <begin position="16"/>
        <end position="193"/>
    </location>
</feature>